<keyword evidence="4" id="KW-0540">Nuclease</keyword>
<evidence type="ECO:0000256" key="3">
    <source>
        <dbReference type="ARBA" id="ARBA00012180"/>
    </source>
</evidence>
<evidence type="ECO:0000256" key="5">
    <source>
        <dbReference type="ARBA" id="ARBA00022723"/>
    </source>
</evidence>
<dbReference type="PANTHER" id="PTHR10642">
    <property type="entry name" value="RIBONUCLEASE H1"/>
    <property type="match status" value="1"/>
</dbReference>
<dbReference type="GO" id="GO:0046872">
    <property type="term" value="F:metal ion binding"/>
    <property type="evidence" value="ECO:0007669"/>
    <property type="project" value="UniProtKB-KW"/>
</dbReference>
<dbReference type="SUPFAM" id="SSF53098">
    <property type="entry name" value="Ribonuclease H-like"/>
    <property type="match status" value="1"/>
</dbReference>
<evidence type="ECO:0000313" key="10">
    <source>
        <dbReference type="Proteomes" id="UP001219355"/>
    </source>
</evidence>
<gene>
    <name evidence="9" type="ORF">PRK78_003137</name>
</gene>
<dbReference type="AlphaFoldDB" id="A0AAF0IH69"/>
<organism evidence="9 10">
    <name type="scientific">Emydomyces testavorans</name>
    <dbReference type="NCBI Taxonomy" id="2070801"/>
    <lineage>
        <taxon>Eukaryota</taxon>
        <taxon>Fungi</taxon>
        <taxon>Dikarya</taxon>
        <taxon>Ascomycota</taxon>
        <taxon>Pezizomycotina</taxon>
        <taxon>Eurotiomycetes</taxon>
        <taxon>Eurotiomycetidae</taxon>
        <taxon>Onygenales</taxon>
        <taxon>Nannizziopsiaceae</taxon>
        <taxon>Emydomyces</taxon>
    </lineage>
</organism>
<evidence type="ECO:0000256" key="7">
    <source>
        <dbReference type="ARBA" id="ARBA00022801"/>
    </source>
</evidence>
<dbReference type="Pfam" id="PF00075">
    <property type="entry name" value="RNase_H"/>
    <property type="match status" value="1"/>
</dbReference>
<dbReference type="InterPro" id="IPR050092">
    <property type="entry name" value="RNase_H"/>
</dbReference>
<evidence type="ECO:0000259" key="8">
    <source>
        <dbReference type="PROSITE" id="PS50879"/>
    </source>
</evidence>
<dbReference type="EMBL" id="CP120628">
    <property type="protein sequence ID" value="WEW57670.1"/>
    <property type="molecule type" value="Genomic_DNA"/>
</dbReference>
<dbReference type="GO" id="GO:0003676">
    <property type="term" value="F:nucleic acid binding"/>
    <property type="evidence" value="ECO:0007669"/>
    <property type="project" value="InterPro"/>
</dbReference>
<dbReference type="Proteomes" id="UP001219355">
    <property type="component" value="Chromosome 2"/>
</dbReference>
<evidence type="ECO:0000256" key="6">
    <source>
        <dbReference type="ARBA" id="ARBA00022759"/>
    </source>
</evidence>
<protein>
    <recommendedName>
        <fullName evidence="3">ribonuclease H</fullName>
        <ecNumber evidence="3">3.1.26.4</ecNumber>
    </recommendedName>
</protein>
<dbReference type="CDD" id="cd13934">
    <property type="entry name" value="RNase_H_Dikarya_like"/>
    <property type="match status" value="1"/>
</dbReference>
<dbReference type="InterPro" id="IPR002156">
    <property type="entry name" value="RNaseH_domain"/>
</dbReference>
<comment type="similarity">
    <text evidence="2">Belongs to the RNase H family.</text>
</comment>
<dbReference type="InterPro" id="IPR012337">
    <property type="entry name" value="RNaseH-like_sf"/>
</dbReference>
<dbReference type="Gene3D" id="3.30.420.10">
    <property type="entry name" value="Ribonuclease H-like superfamily/Ribonuclease H"/>
    <property type="match status" value="1"/>
</dbReference>
<dbReference type="PROSITE" id="PS50879">
    <property type="entry name" value="RNASE_H_1"/>
    <property type="match status" value="1"/>
</dbReference>
<name>A0AAF0IH69_9EURO</name>
<keyword evidence="7 9" id="KW-0378">Hydrolase</keyword>
<keyword evidence="10" id="KW-1185">Reference proteome</keyword>
<dbReference type="InterPro" id="IPR036397">
    <property type="entry name" value="RNaseH_sf"/>
</dbReference>
<dbReference type="GO" id="GO:0043137">
    <property type="term" value="P:DNA replication, removal of RNA primer"/>
    <property type="evidence" value="ECO:0007669"/>
    <property type="project" value="TreeGrafter"/>
</dbReference>
<keyword evidence="5" id="KW-0479">Metal-binding</keyword>
<evidence type="ECO:0000256" key="4">
    <source>
        <dbReference type="ARBA" id="ARBA00022722"/>
    </source>
</evidence>
<evidence type="ECO:0000313" key="9">
    <source>
        <dbReference type="EMBL" id="WEW57670.1"/>
    </source>
</evidence>
<keyword evidence="6" id="KW-0255">Endonuclease</keyword>
<evidence type="ECO:0000256" key="1">
    <source>
        <dbReference type="ARBA" id="ARBA00000077"/>
    </source>
</evidence>
<accession>A0AAF0IH69</accession>
<dbReference type="EC" id="3.1.26.4" evidence="3"/>
<sequence>MHNHATHRHSHHRRQPKLLSLDRKFDPERYYSDDIGLDNVESLMDEWVYLGCPFSPFCELHRQFPAHDDCIVIAVDGACWNNGGPNASAAIGVFVGPGNKHNISRTVDFDVPTNQKAELTAGLNGLITALNLRKESRNADNRVSIVVIKSDSEYLVKAMTEWILKWKRNGYTNCKGRPVANKSIFLAIEEEFCALEQRGVEVLFWHVPREYNAEADELASRALQNAA</sequence>
<dbReference type="GO" id="GO:0004523">
    <property type="term" value="F:RNA-DNA hybrid ribonuclease activity"/>
    <property type="evidence" value="ECO:0007669"/>
    <property type="project" value="UniProtKB-EC"/>
</dbReference>
<dbReference type="PANTHER" id="PTHR10642:SF26">
    <property type="entry name" value="RIBONUCLEASE H1"/>
    <property type="match status" value="1"/>
</dbReference>
<comment type="catalytic activity">
    <reaction evidence="1">
        <text>Endonucleolytic cleavage to 5'-phosphomonoester.</text>
        <dbReference type="EC" id="3.1.26.4"/>
    </reaction>
</comment>
<feature type="domain" description="RNase H type-1" evidence="8">
    <location>
        <begin position="67"/>
        <end position="224"/>
    </location>
</feature>
<reference evidence="9" key="1">
    <citation type="submission" date="2023-03" db="EMBL/GenBank/DDBJ databases">
        <title>Emydomyces testavorans Genome Sequence.</title>
        <authorList>
            <person name="Hoyer L."/>
        </authorList>
    </citation>
    <scope>NUCLEOTIDE SEQUENCE</scope>
    <source>
        <strain evidence="9">16-2883</strain>
    </source>
</reference>
<evidence type="ECO:0000256" key="2">
    <source>
        <dbReference type="ARBA" id="ARBA00005300"/>
    </source>
</evidence>
<proteinExistence type="inferred from homology"/>